<comment type="caution">
    <text evidence="1">The sequence shown here is derived from an EMBL/GenBank/DDBJ whole genome shotgun (WGS) entry which is preliminary data.</text>
</comment>
<protein>
    <submittedName>
        <fullName evidence="1">Uncharacterized protein</fullName>
    </submittedName>
</protein>
<dbReference type="EMBL" id="MZXW01000031">
    <property type="protein sequence ID" value="RXT42992.1"/>
    <property type="molecule type" value="Genomic_DNA"/>
</dbReference>
<gene>
    <name evidence="1" type="ORF">B5V03_23910</name>
</gene>
<organism evidence="1 2">
    <name type="scientific">Bradyrhizobium betae</name>
    <dbReference type="NCBI Taxonomy" id="244734"/>
    <lineage>
        <taxon>Bacteria</taxon>
        <taxon>Pseudomonadati</taxon>
        <taxon>Pseudomonadota</taxon>
        <taxon>Alphaproteobacteria</taxon>
        <taxon>Hyphomicrobiales</taxon>
        <taxon>Nitrobacteraceae</taxon>
        <taxon>Bradyrhizobium</taxon>
    </lineage>
</organism>
<evidence type="ECO:0000313" key="2">
    <source>
        <dbReference type="Proteomes" id="UP000290819"/>
    </source>
</evidence>
<evidence type="ECO:0000313" key="1">
    <source>
        <dbReference type="EMBL" id="RXT42992.1"/>
    </source>
</evidence>
<proteinExistence type="predicted"/>
<dbReference type="AlphaFoldDB" id="A0A4Q1UWI2"/>
<dbReference type="Proteomes" id="UP000290819">
    <property type="component" value="Unassembled WGS sequence"/>
</dbReference>
<dbReference type="OrthoDB" id="9850351at2"/>
<dbReference type="RefSeq" id="WP_129272872.1">
    <property type="nucleotide sequence ID" value="NZ_MZXW01000031.1"/>
</dbReference>
<keyword evidence="2" id="KW-1185">Reference proteome</keyword>
<reference evidence="1 2" key="1">
    <citation type="submission" date="2017-03" db="EMBL/GenBank/DDBJ databases">
        <authorList>
            <person name="Safronova V.I."/>
            <person name="Sazanova A.L."/>
            <person name="Chirak E.R."/>
        </authorList>
    </citation>
    <scope>NUCLEOTIDE SEQUENCE [LARGE SCALE GENOMIC DNA]</scope>
    <source>
        <strain evidence="1 2">Opo-243</strain>
    </source>
</reference>
<accession>A0A4Q1UWI2</accession>
<sequence length="148" mass="16450">MNAEQLAEKFRQKISAAVVEKERQTIIAAENKDKRTADIEHCKQAMEREVIPFLEELKHHLGEEQFSFAPQIERNEHRPVGVSFTVGNGAPTSISTAFGNIVVTRIGDSGTKKGIPFVFAPDVEPYISNSGDLTRAKIAKLVEMVIEE</sequence>
<name>A0A4Q1UWI2_9BRAD</name>